<dbReference type="InterPro" id="IPR017096">
    <property type="entry name" value="BTB-kelch_protein"/>
</dbReference>
<dbReference type="SMART" id="SM00875">
    <property type="entry name" value="BACK"/>
    <property type="match status" value="1"/>
</dbReference>
<keyword evidence="4" id="KW-0677">Repeat</keyword>
<accession>A0A034V219</accession>
<gene>
    <name evidence="9" type="primary">KLHL5</name>
</gene>
<dbReference type="PANTHER" id="PTHR24412:SF489">
    <property type="entry name" value="RING FINGER DOMAIN AND KELCH REPEAT-CONTAINING PROTEIN DDB_G0271372"/>
    <property type="match status" value="1"/>
</dbReference>
<name>A0A034V219_BACDO</name>
<reference evidence="9" key="1">
    <citation type="journal article" date="2014" name="BMC Genomics">
        <title>Characterizing the developmental transcriptome of the oriental fruit fly, Bactrocera dorsalis (Diptera: Tephritidae) through comparative genomic analysis with Drosophila melanogaster utilizing modENCODE datasets.</title>
        <authorList>
            <person name="Geib S.M."/>
            <person name="Calla B."/>
            <person name="Hall B."/>
            <person name="Hou S."/>
            <person name="Manoukis N.C."/>
        </authorList>
    </citation>
    <scope>NUCLEOTIDE SEQUENCE</scope>
    <source>
        <strain evidence="9">Punador</strain>
    </source>
</reference>
<evidence type="ECO:0000256" key="4">
    <source>
        <dbReference type="ARBA" id="ARBA00022737"/>
    </source>
</evidence>
<dbReference type="PIRSF" id="PIRSF037037">
    <property type="entry name" value="Kelch-like_protein_gigaxonin"/>
    <property type="match status" value="1"/>
</dbReference>
<evidence type="ECO:0000256" key="7">
    <source>
        <dbReference type="ARBA" id="ARBA00043912"/>
    </source>
</evidence>
<evidence type="ECO:0000256" key="2">
    <source>
        <dbReference type="ARBA" id="ARBA00013699"/>
    </source>
</evidence>
<dbReference type="EMBL" id="GAKP01022388">
    <property type="protein sequence ID" value="JAC36564.1"/>
    <property type="molecule type" value="Transcribed_RNA"/>
</dbReference>
<comment type="pathway">
    <text evidence="1">Protein modification; protein ubiquitination.</text>
</comment>
<feature type="domain" description="BTB" evidence="8">
    <location>
        <begin position="42"/>
        <end position="108"/>
    </location>
</feature>
<dbReference type="GO" id="GO:0003779">
    <property type="term" value="F:actin binding"/>
    <property type="evidence" value="ECO:0007669"/>
    <property type="project" value="UniProtKB-KW"/>
</dbReference>
<dbReference type="InterPro" id="IPR000210">
    <property type="entry name" value="BTB/POZ_dom"/>
</dbReference>
<dbReference type="Pfam" id="PF24681">
    <property type="entry name" value="Kelch_KLHDC2_KLHL20_DRC7"/>
    <property type="match status" value="1"/>
</dbReference>
<evidence type="ECO:0000313" key="9">
    <source>
        <dbReference type="EMBL" id="JAC36564.1"/>
    </source>
</evidence>
<sequence length="571" mass="65331">MADKNTEPSSMANAPSSSNLEYKFSDRVLAQIRECRSNNQYIDVVFTVGERQKRIPAHRLVLAASSSYFQELFTTEEDTSEISLKHIDANSFETLINYCYTGSLSLDERAARKLVIAAKVLQFKEVARYCNRFIVNKLSYANLLDIISFADDHGCKDLRAKAFGFAVEHFKELLTNGELLRFSPALMEELVESDELNVYNEADVFDAIMRWHKYDEENRRPYLINLLSLLRITQLEPAFVFKHIKPIPGSDRLILDALDWFHVPETRWQTKLKYTKPRNSRNCLMAVEVNIMDESKRFLRYDPITDTWARCGQVLGEKTDYGTIFVKNSLVFIGNKYLVRFDLEKQQWETPQPVRKRRELICVAVLQDNIYLIGGYCKTTKNTVEMFDMRTGDWLRVAPMLEGRYCAKAVVFDERIYVMGGSENECALNSVECYDPMLDTWEARACMIEARASPGAAVAHGYIYVLGGYNDSPLDTVERFNPVKNEWTKVCSLTTARSRISAIVFNYHLLALGGTKNGEGVNCVEEYNMDTDKWVLKAPMPTGAAYSSFVVPTQFADNLQTFLADVSRPVH</sequence>
<protein>
    <recommendedName>
        <fullName evidence="2">Kelch-like protein diablo</fullName>
    </recommendedName>
</protein>
<dbReference type="InterPro" id="IPR015915">
    <property type="entry name" value="Kelch-typ_b-propeller"/>
</dbReference>
<keyword evidence="6" id="KW-0009">Actin-binding</keyword>
<dbReference type="Gene3D" id="3.30.710.10">
    <property type="entry name" value="Potassium Channel Kv1.1, Chain A"/>
    <property type="match status" value="1"/>
</dbReference>
<dbReference type="SUPFAM" id="SSF117281">
    <property type="entry name" value="Kelch motif"/>
    <property type="match status" value="1"/>
</dbReference>
<dbReference type="PANTHER" id="PTHR24412">
    <property type="entry name" value="KELCH PROTEIN"/>
    <property type="match status" value="1"/>
</dbReference>
<dbReference type="SUPFAM" id="SSF54695">
    <property type="entry name" value="POZ domain"/>
    <property type="match status" value="1"/>
</dbReference>
<dbReference type="PROSITE" id="PS50097">
    <property type="entry name" value="BTB"/>
    <property type="match status" value="1"/>
</dbReference>
<keyword evidence="5" id="KW-0833">Ubl conjugation pathway</keyword>
<keyword evidence="3" id="KW-0880">Kelch repeat</keyword>
<dbReference type="InterPro" id="IPR011705">
    <property type="entry name" value="BACK"/>
</dbReference>
<dbReference type="Gene3D" id="2.120.10.80">
    <property type="entry name" value="Kelch-type beta propeller"/>
    <property type="match status" value="1"/>
</dbReference>
<dbReference type="InterPro" id="IPR011333">
    <property type="entry name" value="SKP1/BTB/POZ_sf"/>
</dbReference>
<dbReference type="Pfam" id="PF00651">
    <property type="entry name" value="BTB"/>
    <property type="match status" value="1"/>
</dbReference>
<dbReference type="SMART" id="SM00612">
    <property type="entry name" value="Kelch"/>
    <property type="match status" value="4"/>
</dbReference>
<dbReference type="Pfam" id="PF07707">
    <property type="entry name" value="BACK"/>
    <property type="match status" value="1"/>
</dbReference>
<evidence type="ECO:0000259" key="8">
    <source>
        <dbReference type="PROSITE" id="PS50097"/>
    </source>
</evidence>
<evidence type="ECO:0000256" key="3">
    <source>
        <dbReference type="ARBA" id="ARBA00022441"/>
    </source>
</evidence>
<dbReference type="SMART" id="SM00225">
    <property type="entry name" value="BTB"/>
    <property type="match status" value="1"/>
</dbReference>
<dbReference type="AlphaFoldDB" id="A0A034V219"/>
<dbReference type="InterPro" id="IPR006652">
    <property type="entry name" value="Kelch_1"/>
</dbReference>
<proteinExistence type="predicted"/>
<dbReference type="GO" id="GO:0016567">
    <property type="term" value="P:protein ubiquitination"/>
    <property type="evidence" value="ECO:0007669"/>
    <property type="project" value="UniProtKB-UniPathway"/>
</dbReference>
<organism evidence="9">
    <name type="scientific">Bactrocera dorsalis</name>
    <name type="common">Oriental fruit fly</name>
    <name type="synonym">Dacus dorsalis</name>
    <dbReference type="NCBI Taxonomy" id="27457"/>
    <lineage>
        <taxon>Eukaryota</taxon>
        <taxon>Metazoa</taxon>
        <taxon>Ecdysozoa</taxon>
        <taxon>Arthropoda</taxon>
        <taxon>Hexapoda</taxon>
        <taxon>Insecta</taxon>
        <taxon>Pterygota</taxon>
        <taxon>Neoptera</taxon>
        <taxon>Endopterygota</taxon>
        <taxon>Diptera</taxon>
        <taxon>Brachycera</taxon>
        <taxon>Muscomorpha</taxon>
        <taxon>Tephritoidea</taxon>
        <taxon>Tephritidae</taxon>
        <taxon>Bactrocera</taxon>
        <taxon>Bactrocera</taxon>
    </lineage>
</organism>
<dbReference type="OrthoDB" id="19132at2759"/>
<evidence type="ECO:0000256" key="1">
    <source>
        <dbReference type="ARBA" id="ARBA00004906"/>
    </source>
</evidence>
<evidence type="ECO:0000256" key="6">
    <source>
        <dbReference type="ARBA" id="ARBA00023203"/>
    </source>
</evidence>
<comment type="function">
    <text evidence="7">Probable substrate-specific adapter of an E3 ubiquitin-protein ligase complex which mediates the ubiquitination and subsequent proteasomal degradation of target proteins. May have a role in synapse differentiation and growth.</text>
</comment>
<dbReference type="UniPathway" id="UPA00143"/>
<dbReference type="Gene3D" id="1.25.40.420">
    <property type="match status" value="1"/>
</dbReference>
<dbReference type="FunFam" id="1.25.40.420:FF:000001">
    <property type="entry name" value="Kelch-like family member 12"/>
    <property type="match status" value="1"/>
</dbReference>
<evidence type="ECO:0000256" key="5">
    <source>
        <dbReference type="ARBA" id="ARBA00022786"/>
    </source>
</evidence>